<proteinExistence type="predicted"/>
<comment type="caution">
    <text evidence="1">The sequence shown here is derived from an EMBL/GenBank/DDBJ whole genome shotgun (WGS) entry which is preliminary data.</text>
</comment>
<dbReference type="EMBL" id="LVVA01000021">
    <property type="protein sequence ID" value="KZR30421.1"/>
    <property type="molecule type" value="Genomic_DNA"/>
</dbReference>
<accession>A0ABR5YJY4</accession>
<gene>
    <name evidence="1" type="ORF">A3466_07960</name>
</gene>
<reference evidence="2" key="1">
    <citation type="submission" date="2016-03" db="EMBL/GenBank/DDBJ databases">
        <title>WGS of SAMN04393274.</title>
        <authorList>
            <person name="Adams M."/>
            <person name="Sutton G."/>
            <person name="Nelson K."/>
            <person name="Thaden J."/>
            <person name="Fowler V."/>
            <person name="Mccorrison J."/>
            <person name="Sanka R."/>
            <person name="Brinkac L."/>
            <person name="Nierman W."/>
        </authorList>
    </citation>
    <scope>NUCLEOTIDE SEQUENCE [LARGE SCALE GENOMIC DNA]</scope>
    <source>
        <strain evidence="2">GN06232</strain>
    </source>
</reference>
<organism evidence="1 2">
    <name type="scientific">Enterobacter genomosp. S</name>
    <dbReference type="NCBI Taxonomy" id="2364151"/>
    <lineage>
        <taxon>Bacteria</taxon>
        <taxon>Pseudomonadati</taxon>
        <taxon>Pseudomonadota</taxon>
        <taxon>Gammaproteobacteria</taxon>
        <taxon>Enterobacterales</taxon>
        <taxon>Enterobacteriaceae</taxon>
        <taxon>Enterobacter</taxon>
        <taxon>Enterobacter cloacae complex</taxon>
        <taxon>Enterobacter cloacae complex clade S</taxon>
    </lineage>
</organism>
<name>A0ABR5YJY4_9ENTR</name>
<dbReference type="RefSeq" id="WP_082830951.1">
    <property type="nucleotide sequence ID" value="NZ_LVVA01000021.1"/>
</dbReference>
<sequence>MKKIEEIAYLARRILQDALLHCMNKDNTKGACLYGAHLVHTMISQFTGFQSIVRGGDGKDDGGFFKGGVGSGHYWVEVETAAGSLIVDITADQFGSDALVVKQCVDAKYYRNGNQDVVDRHYGEFMLEIGKLVPCDFAFKE</sequence>
<keyword evidence="2" id="KW-1185">Reference proteome</keyword>
<protein>
    <submittedName>
        <fullName evidence="1">Uncharacterized protein</fullName>
    </submittedName>
</protein>
<dbReference type="Proteomes" id="UP000076880">
    <property type="component" value="Unassembled WGS sequence"/>
</dbReference>
<evidence type="ECO:0000313" key="1">
    <source>
        <dbReference type="EMBL" id="KZR30421.1"/>
    </source>
</evidence>
<evidence type="ECO:0000313" key="2">
    <source>
        <dbReference type="Proteomes" id="UP000076880"/>
    </source>
</evidence>